<dbReference type="EMBL" id="KB468081">
    <property type="protein sequence ID" value="PCH40640.1"/>
    <property type="molecule type" value="Genomic_DNA"/>
</dbReference>
<sequence length="224" mass="24064">MPLPSEDDTVATILKLIDRENPGIAYSQLIASLGGCSHCGQCMGVNMFLYHHCPPLDPDVKPLRGMGLAMHIPPACHSPLAFKPEPSPLPTRLPTPPVIRARYSSISHDTASGSGSSSSRSQPLDRLFMPGHPGRNEPNAVDLFCADEAHIVPVPHSQKRKRDESDPSIPSSAHFGPALQHSKREAGPSVIDMTEDEGRSDVIDLTKGEVVGSADVIDLTKDED</sequence>
<accession>A0A2H3JEH9</accession>
<organism evidence="2 3">
    <name type="scientific">Wolfiporia cocos (strain MD-104)</name>
    <name type="common">Brown rot fungus</name>
    <dbReference type="NCBI Taxonomy" id="742152"/>
    <lineage>
        <taxon>Eukaryota</taxon>
        <taxon>Fungi</taxon>
        <taxon>Dikarya</taxon>
        <taxon>Basidiomycota</taxon>
        <taxon>Agaricomycotina</taxon>
        <taxon>Agaricomycetes</taxon>
        <taxon>Polyporales</taxon>
        <taxon>Phaeolaceae</taxon>
        <taxon>Wolfiporia</taxon>
    </lineage>
</organism>
<feature type="region of interest" description="Disordered" evidence="1">
    <location>
        <begin position="106"/>
        <end position="133"/>
    </location>
</feature>
<dbReference type="Proteomes" id="UP000218811">
    <property type="component" value="Unassembled WGS sequence"/>
</dbReference>
<evidence type="ECO:0000313" key="3">
    <source>
        <dbReference type="Proteomes" id="UP000218811"/>
    </source>
</evidence>
<feature type="region of interest" description="Disordered" evidence="1">
    <location>
        <begin position="152"/>
        <end position="206"/>
    </location>
</feature>
<gene>
    <name evidence="2" type="ORF">WOLCODRAFT_141422</name>
</gene>
<reference evidence="2 3" key="1">
    <citation type="journal article" date="2012" name="Science">
        <title>The Paleozoic origin of enzymatic lignin decomposition reconstructed from 31 fungal genomes.</title>
        <authorList>
            <person name="Floudas D."/>
            <person name="Binder M."/>
            <person name="Riley R."/>
            <person name="Barry K."/>
            <person name="Blanchette R.A."/>
            <person name="Henrissat B."/>
            <person name="Martinez A.T."/>
            <person name="Otillar R."/>
            <person name="Spatafora J.W."/>
            <person name="Yadav J.S."/>
            <person name="Aerts A."/>
            <person name="Benoit I."/>
            <person name="Boyd A."/>
            <person name="Carlson A."/>
            <person name="Copeland A."/>
            <person name="Coutinho P.M."/>
            <person name="de Vries R.P."/>
            <person name="Ferreira P."/>
            <person name="Findley K."/>
            <person name="Foster B."/>
            <person name="Gaskell J."/>
            <person name="Glotzer D."/>
            <person name="Gorecki P."/>
            <person name="Heitman J."/>
            <person name="Hesse C."/>
            <person name="Hori C."/>
            <person name="Igarashi K."/>
            <person name="Jurgens J.A."/>
            <person name="Kallen N."/>
            <person name="Kersten P."/>
            <person name="Kohler A."/>
            <person name="Kuees U."/>
            <person name="Kumar T.K.A."/>
            <person name="Kuo A."/>
            <person name="LaButti K."/>
            <person name="Larrondo L.F."/>
            <person name="Lindquist E."/>
            <person name="Ling A."/>
            <person name="Lombard V."/>
            <person name="Lucas S."/>
            <person name="Lundell T."/>
            <person name="Martin R."/>
            <person name="McLaughlin D.J."/>
            <person name="Morgenstern I."/>
            <person name="Morin E."/>
            <person name="Murat C."/>
            <person name="Nagy L.G."/>
            <person name="Nolan M."/>
            <person name="Ohm R.A."/>
            <person name="Patyshakuliyeva A."/>
            <person name="Rokas A."/>
            <person name="Ruiz-Duenas F.J."/>
            <person name="Sabat G."/>
            <person name="Salamov A."/>
            <person name="Samejima M."/>
            <person name="Schmutz J."/>
            <person name="Slot J.C."/>
            <person name="St John F."/>
            <person name="Stenlid J."/>
            <person name="Sun H."/>
            <person name="Sun S."/>
            <person name="Syed K."/>
            <person name="Tsang A."/>
            <person name="Wiebenga A."/>
            <person name="Young D."/>
            <person name="Pisabarro A."/>
            <person name="Eastwood D.C."/>
            <person name="Martin F."/>
            <person name="Cullen D."/>
            <person name="Grigoriev I.V."/>
            <person name="Hibbett D.S."/>
        </authorList>
    </citation>
    <scope>NUCLEOTIDE SEQUENCE [LARGE SCALE GENOMIC DNA]</scope>
    <source>
        <strain evidence="2 3">MD-104</strain>
    </source>
</reference>
<feature type="compositionally biased region" description="Basic and acidic residues" evidence="1">
    <location>
        <begin position="196"/>
        <end position="206"/>
    </location>
</feature>
<feature type="compositionally biased region" description="Low complexity" evidence="1">
    <location>
        <begin position="106"/>
        <end position="121"/>
    </location>
</feature>
<evidence type="ECO:0000256" key="1">
    <source>
        <dbReference type="SAM" id="MobiDB-lite"/>
    </source>
</evidence>
<evidence type="ECO:0000313" key="2">
    <source>
        <dbReference type="EMBL" id="PCH40640.1"/>
    </source>
</evidence>
<keyword evidence="3" id="KW-1185">Reference proteome</keyword>
<name>A0A2H3JEH9_WOLCO</name>
<protein>
    <submittedName>
        <fullName evidence="2">Uncharacterized protein</fullName>
    </submittedName>
</protein>
<dbReference type="AlphaFoldDB" id="A0A2H3JEH9"/>
<proteinExistence type="predicted"/>